<comment type="caution">
    <text evidence="1">The sequence shown here is derived from an EMBL/GenBank/DDBJ whole genome shotgun (WGS) entry which is preliminary data.</text>
</comment>
<protein>
    <submittedName>
        <fullName evidence="1">Uncharacterized protein</fullName>
    </submittedName>
</protein>
<name>X0XM22_9ZZZZ</name>
<organism evidence="1">
    <name type="scientific">marine sediment metagenome</name>
    <dbReference type="NCBI Taxonomy" id="412755"/>
    <lineage>
        <taxon>unclassified sequences</taxon>
        <taxon>metagenomes</taxon>
        <taxon>ecological metagenomes</taxon>
    </lineage>
</organism>
<evidence type="ECO:0000313" key="1">
    <source>
        <dbReference type="EMBL" id="GAG44239.1"/>
    </source>
</evidence>
<proteinExistence type="predicted"/>
<feature type="non-terminal residue" evidence="1">
    <location>
        <position position="110"/>
    </location>
</feature>
<reference evidence="1" key="1">
    <citation type="journal article" date="2014" name="Front. Microbiol.">
        <title>High frequency of phylogenetically diverse reductive dehalogenase-homologous genes in deep subseafloor sedimentary metagenomes.</title>
        <authorList>
            <person name="Kawai M."/>
            <person name="Futagami T."/>
            <person name="Toyoda A."/>
            <person name="Takaki Y."/>
            <person name="Nishi S."/>
            <person name="Hori S."/>
            <person name="Arai W."/>
            <person name="Tsubouchi T."/>
            <person name="Morono Y."/>
            <person name="Uchiyama I."/>
            <person name="Ito T."/>
            <person name="Fujiyama A."/>
            <person name="Inagaki F."/>
            <person name="Takami H."/>
        </authorList>
    </citation>
    <scope>NUCLEOTIDE SEQUENCE</scope>
    <source>
        <strain evidence="1">Expedition CK06-06</strain>
    </source>
</reference>
<sequence>MATVVANVLVGTGTLYYHTTAGTPSVNVVTEFGYTQDGVTIEYTADQTDVEVEEETFPIKRVITKETCTITANLSENLLANLENAMPGALTGGAGVVDLGAGAMRTMALR</sequence>
<dbReference type="AlphaFoldDB" id="X0XM22"/>
<accession>X0XM22</accession>
<dbReference type="EMBL" id="BARS01053961">
    <property type="protein sequence ID" value="GAG44239.1"/>
    <property type="molecule type" value="Genomic_DNA"/>
</dbReference>
<gene>
    <name evidence="1" type="ORF">S01H1_79973</name>
</gene>